<protein>
    <recommendedName>
        <fullName evidence="2">Putative regulatory protein FmdB zinc ribbon domain-containing protein</fullName>
    </recommendedName>
</protein>
<dbReference type="Pfam" id="PF09723">
    <property type="entry name" value="Zn_ribbon_8"/>
    <property type="match status" value="1"/>
</dbReference>
<feature type="compositionally biased region" description="Basic and acidic residues" evidence="1">
    <location>
        <begin position="82"/>
        <end position="104"/>
    </location>
</feature>
<evidence type="ECO:0000256" key="1">
    <source>
        <dbReference type="SAM" id="MobiDB-lite"/>
    </source>
</evidence>
<dbReference type="NCBIfam" id="TIGR02605">
    <property type="entry name" value="CxxC_CxxC_SSSS"/>
    <property type="match status" value="1"/>
</dbReference>
<evidence type="ECO:0000313" key="3">
    <source>
        <dbReference type="EMBL" id="SVD68826.1"/>
    </source>
</evidence>
<dbReference type="SMART" id="SM00834">
    <property type="entry name" value="CxxC_CXXC_SSSS"/>
    <property type="match status" value="1"/>
</dbReference>
<dbReference type="PANTHER" id="PTHR34404:SF2">
    <property type="entry name" value="CONSERVED SERINE RICH PROTEIN"/>
    <property type="match status" value="1"/>
</dbReference>
<reference evidence="3" key="1">
    <citation type="submission" date="2018-05" db="EMBL/GenBank/DDBJ databases">
        <authorList>
            <person name="Lanie J.A."/>
            <person name="Ng W.-L."/>
            <person name="Kazmierczak K.M."/>
            <person name="Andrzejewski T.M."/>
            <person name="Davidsen T.M."/>
            <person name="Wayne K.J."/>
            <person name="Tettelin H."/>
            <person name="Glass J.I."/>
            <person name="Rusch D."/>
            <person name="Podicherti R."/>
            <person name="Tsui H.-C.T."/>
            <person name="Winkler M.E."/>
        </authorList>
    </citation>
    <scope>NUCLEOTIDE SEQUENCE</scope>
</reference>
<gene>
    <name evidence="3" type="ORF">METZ01_LOCUS421680</name>
</gene>
<feature type="region of interest" description="Disordered" evidence="1">
    <location>
        <begin position="66"/>
        <end position="104"/>
    </location>
</feature>
<evidence type="ECO:0000259" key="2">
    <source>
        <dbReference type="SMART" id="SM00834"/>
    </source>
</evidence>
<feature type="domain" description="Putative regulatory protein FmdB zinc ribbon" evidence="2">
    <location>
        <begin position="1"/>
        <end position="42"/>
    </location>
</feature>
<dbReference type="EMBL" id="UINC01166718">
    <property type="protein sequence ID" value="SVD68826.1"/>
    <property type="molecule type" value="Genomic_DNA"/>
</dbReference>
<dbReference type="PANTHER" id="PTHR34404">
    <property type="entry name" value="REGULATORY PROTEIN, FMDB FAMILY"/>
    <property type="match status" value="1"/>
</dbReference>
<dbReference type="InterPro" id="IPR013429">
    <property type="entry name" value="Regulatory_FmdB_Zinc_ribbon"/>
</dbReference>
<proteinExistence type="predicted"/>
<name>A0A382XCB8_9ZZZZ</name>
<feature type="compositionally biased region" description="Basic and acidic residues" evidence="1">
    <location>
        <begin position="66"/>
        <end position="75"/>
    </location>
</feature>
<accession>A0A382XCB8</accession>
<dbReference type="AlphaFoldDB" id="A0A382XCB8"/>
<organism evidence="3">
    <name type="scientific">marine metagenome</name>
    <dbReference type="NCBI Taxonomy" id="408172"/>
    <lineage>
        <taxon>unclassified sequences</taxon>
        <taxon>metagenomes</taxon>
        <taxon>ecological metagenomes</taxon>
    </lineage>
</organism>
<sequence>MPTYEYRCQECEETCEFLQSFSDPPKRKCPSCGRHRLKKMISGGAGLIFKGSGFYITDYRKADYEKDAKADKDSGKSTSADSGKDSSKKSKDAKPASKDSAGEK</sequence>